<dbReference type="AlphaFoldDB" id="A0A919KI32"/>
<name>A0A919KI32_9XANT</name>
<dbReference type="Pfam" id="PF05166">
    <property type="entry name" value="YcgL"/>
    <property type="match status" value="1"/>
</dbReference>
<dbReference type="Proteomes" id="UP000623958">
    <property type="component" value="Unassembled WGS sequence"/>
</dbReference>
<dbReference type="HAMAP" id="MF_01866">
    <property type="entry name" value="UPF0745"/>
    <property type="match status" value="1"/>
</dbReference>
<dbReference type="SUPFAM" id="SSF160191">
    <property type="entry name" value="YcgL-like"/>
    <property type="match status" value="1"/>
</dbReference>
<sequence length="115" mass="13078">MLAKLSPVPYFRHNLKPLRSPYAGRGPARMQAYVYKSQRKQDTYVYLARRDDFATMPAPMHAQLAPFAFVLEVALTPERRLAQADAEQVRRQLAERGFFVQFPPSPLAGIGRGDE</sequence>
<evidence type="ECO:0000259" key="2">
    <source>
        <dbReference type="PROSITE" id="PS51648"/>
    </source>
</evidence>
<keyword evidence="4" id="KW-1185">Reference proteome</keyword>
<dbReference type="EMBL" id="BNBA01000013">
    <property type="protein sequence ID" value="GHH53568.1"/>
    <property type="molecule type" value="Genomic_DNA"/>
</dbReference>
<evidence type="ECO:0000313" key="3">
    <source>
        <dbReference type="EMBL" id="GHH53568.1"/>
    </source>
</evidence>
<proteinExistence type="inferred from homology"/>
<comment type="caution">
    <text evidence="3">The sequence shown here is derived from an EMBL/GenBank/DDBJ whole genome shotgun (WGS) entry which is preliminary data.</text>
</comment>
<protein>
    <recommendedName>
        <fullName evidence="1">YcgL domain-containing protein GCM10009090_19090</fullName>
    </recommendedName>
</protein>
<dbReference type="PROSITE" id="PS51648">
    <property type="entry name" value="YCGL"/>
    <property type="match status" value="1"/>
</dbReference>
<dbReference type="PANTHER" id="PTHR38109:SF1">
    <property type="entry name" value="PROTEIN YCGL"/>
    <property type="match status" value="1"/>
</dbReference>
<dbReference type="InterPro" id="IPR038068">
    <property type="entry name" value="YcgL-like_sf"/>
</dbReference>
<dbReference type="InterPro" id="IPR027354">
    <property type="entry name" value="YcgL_dom"/>
</dbReference>
<accession>A0A919KI32</accession>
<reference evidence="3" key="1">
    <citation type="journal article" date="2014" name="Int. J. Syst. Evol. Microbiol.">
        <title>Complete genome sequence of Corynebacterium casei LMG S-19264T (=DSM 44701T), isolated from a smear-ripened cheese.</title>
        <authorList>
            <consortium name="US DOE Joint Genome Institute (JGI-PGF)"/>
            <person name="Walter F."/>
            <person name="Albersmeier A."/>
            <person name="Kalinowski J."/>
            <person name="Ruckert C."/>
        </authorList>
    </citation>
    <scope>NUCLEOTIDE SEQUENCE</scope>
    <source>
        <strain evidence="3">JCM 13306</strain>
    </source>
</reference>
<dbReference type="Gene3D" id="3.10.510.20">
    <property type="entry name" value="YcgL domain"/>
    <property type="match status" value="1"/>
</dbReference>
<dbReference type="PANTHER" id="PTHR38109">
    <property type="entry name" value="PROTEIN YCGL"/>
    <property type="match status" value="1"/>
</dbReference>
<organism evidence="3 4">
    <name type="scientific">Xanthomonas boreopolis</name>
    <dbReference type="NCBI Taxonomy" id="86183"/>
    <lineage>
        <taxon>Bacteria</taxon>
        <taxon>Pseudomonadati</taxon>
        <taxon>Pseudomonadota</taxon>
        <taxon>Gammaproteobacteria</taxon>
        <taxon>Lysobacterales</taxon>
        <taxon>Lysobacteraceae</taxon>
        <taxon>Xanthomonas</taxon>
    </lineage>
</organism>
<feature type="domain" description="YcgL" evidence="2">
    <location>
        <begin position="30"/>
        <end position="114"/>
    </location>
</feature>
<evidence type="ECO:0000313" key="4">
    <source>
        <dbReference type="Proteomes" id="UP000623958"/>
    </source>
</evidence>
<reference evidence="3" key="2">
    <citation type="submission" date="2020-09" db="EMBL/GenBank/DDBJ databases">
        <authorList>
            <person name="Sun Q."/>
            <person name="Ohkuma M."/>
        </authorList>
    </citation>
    <scope>NUCLEOTIDE SEQUENCE</scope>
    <source>
        <strain evidence="3">JCM 13306</strain>
    </source>
</reference>
<evidence type="ECO:0000256" key="1">
    <source>
        <dbReference type="HAMAP-Rule" id="MF_01866"/>
    </source>
</evidence>
<gene>
    <name evidence="3" type="ORF">GCM10009090_19090</name>
</gene>